<dbReference type="Pfam" id="PF01081">
    <property type="entry name" value="Aldolase"/>
    <property type="match status" value="1"/>
</dbReference>
<dbReference type="EMBL" id="CADCVW010000078">
    <property type="protein sequence ID" value="CAA9510379.1"/>
    <property type="molecule type" value="Genomic_DNA"/>
</dbReference>
<evidence type="ECO:0000256" key="4">
    <source>
        <dbReference type="ARBA" id="ARBA00023239"/>
    </source>
</evidence>
<dbReference type="PANTHER" id="PTHR30246">
    <property type="entry name" value="2-KETO-3-DEOXY-6-PHOSPHOGLUCONATE ALDOLASE"/>
    <property type="match status" value="1"/>
</dbReference>
<dbReference type="InterPro" id="IPR013785">
    <property type="entry name" value="Aldolase_TIM"/>
</dbReference>
<proteinExistence type="inferred from homology"/>
<evidence type="ECO:0000256" key="2">
    <source>
        <dbReference type="ARBA" id="ARBA00006906"/>
    </source>
</evidence>
<evidence type="ECO:0000256" key="1">
    <source>
        <dbReference type="ARBA" id="ARBA00004761"/>
    </source>
</evidence>
<evidence type="ECO:0000313" key="6">
    <source>
        <dbReference type="EMBL" id="CAA9510379.1"/>
    </source>
</evidence>
<comment type="pathway">
    <text evidence="1">Carbohydrate acid metabolism.</text>
</comment>
<name>A0A6J4T0G0_9SPHN</name>
<organism evidence="6">
    <name type="scientific">uncultured Sphingomonadaceae bacterium</name>
    <dbReference type="NCBI Taxonomy" id="169976"/>
    <lineage>
        <taxon>Bacteria</taxon>
        <taxon>Pseudomonadati</taxon>
        <taxon>Pseudomonadota</taxon>
        <taxon>Alphaproteobacteria</taxon>
        <taxon>Sphingomonadales</taxon>
        <taxon>Sphingomonadaceae</taxon>
        <taxon>environmental samples</taxon>
    </lineage>
</organism>
<evidence type="ECO:0000256" key="5">
    <source>
        <dbReference type="ARBA" id="ARBA00023277"/>
    </source>
</evidence>
<dbReference type="AlphaFoldDB" id="A0A6J4T0G0"/>
<dbReference type="SUPFAM" id="SSF51569">
    <property type="entry name" value="Aldolase"/>
    <property type="match status" value="1"/>
</dbReference>
<reference evidence="6" key="1">
    <citation type="submission" date="2020-02" db="EMBL/GenBank/DDBJ databases">
        <authorList>
            <person name="Meier V. D."/>
        </authorList>
    </citation>
    <scope>NUCLEOTIDE SEQUENCE</scope>
    <source>
        <strain evidence="6">AVDCRST_MAG39</strain>
    </source>
</reference>
<protein>
    <submittedName>
        <fullName evidence="6">2-dehydro-3-deoxyphosphogalactonate aldolase</fullName>
        <ecNumber evidence="6">4.1.2.21</ecNumber>
    </submittedName>
</protein>
<comment type="similarity">
    <text evidence="2">Belongs to the KHG/KDPG aldolase family.</text>
</comment>
<keyword evidence="5" id="KW-0119">Carbohydrate metabolism</keyword>
<dbReference type="PANTHER" id="PTHR30246:SF1">
    <property type="entry name" value="2-DEHYDRO-3-DEOXY-6-PHOSPHOGALACTONATE ALDOLASE-RELATED"/>
    <property type="match status" value="1"/>
</dbReference>
<gene>
    <name evidence="6" type="ORF">AVDCRST_MAG39-1980</name>
</gene>
<dbReference type="NCBIfam" id="NF006600">
    <property type="entry name" value="PRK09140.1"/>
    <property type="match status" value="1"/>
</dbReference>
<dbReference type="GO" id="GO:0008674">
    <property type="term" value="F:2-dehydro-3-deoxy-6-phosphogalactonate aldolase activity"/>
    <property type="evidence" value="ECO:0007669"/>
    <property type="project" value="UniProtKB-EC"/>
</dbReference>
<dbReference type="EC" id="4.1.2.21" evidence="6"/>
<dbReference type="InterPro" id="IPR000887">
    <property type="entry name" value="Aldlse_KDPG_KHG"/>
</dbReference>
<accession>A0A6J4T0G0</accession>
<dbReference type="CDD" id="cd00452">
    <property type="entry name" value="KDPG_aldolase"/>
    <property type="match status" value="1"/>
</dbReference>
<evidence type="ECO:0000256" key="3">
    <source>
        <dbReference type="ARBA" id="ARBA00011233"/>
    </source>
</evidence>
<comment type="subunit">
    <text evidence="3">Homotrimer.</text>
</comment>
<sequence length="220" mass="22617">MNAAGVPANPAPHGLAERMAECPLVAIIRGVTPDEVEGVADALYEAGIRVIEVPLNSPDPFGSIKRLARSHGEHALVGAGTVLTVDDMRRVADAGGRLIVSPNTDAEVIRATVAAGLVSAPGYFTPSEAFAALRAGAHALKFFPAEGVEPHVLKAQRAVLPKDAPVLVVGGVKPDNMGPWLAAGADGFGIGSAMYKPGQGREEVAAQAYAFVSGLREARA</sequence>
<keyword evidence="4 6" id="KW-0456">Lyase</keyword>
<dbReference type="Gene3D" id="3.20.20.70">
    <property type="entry name" value="Aldolase class I"/>
    <property type="match status" value="1"/>
</dbReference>